<dbReference type="EMBL" id="CP053073">
    <property type="protein sequence ID" value="QJR14847.1"/>
    <property type="molecule type" value="Genomic_DNA"/>
</dbReference>
<gene>
    <name evidence="1" type="ORF">DSM104440_01661</name>
</gene>
<dbReference type="AlphaFoldDB" id="A0A6M4H9X0"/>
<dbReference type="Proteomes" id="UP000503096">
    <property type="component" value="Chromosome"/>
</dbReference>
<proteinExistence type="predicted"/>
<dbReference type="SUPFAM" id="SSF69118">
    <property type="entry name" value="AhpD-like"/>
    <property type="match status" value="1"/>
</dbReference>
<dbReference type="Gene3D" id="1.20.1290.10">
    <property type="entry name" value="AhpD-like"/>
    <property type="match status" value="1"/>
</dbReference>
<dbReference type="PANTHER" id="PTHR34846:SF11">
    <property type="entry name" value="4-CARBOXYMUCONOLACTONE DECARBOXYLASE FAMILY PROTEIN (AFU_ORTHOLOGUE AFUA_6G11590)"/>
    <property type="match status" value="1"/>
</dbReference>
<reference evidence="1 2" key="1">
    <citation type="submission" date="2020-04" db="EMBL/GenBank/DDBJ databases">
        <title>Usitatibacter rugosus gen. nov., sp. nov. and Usitatibacter palustris sp. nov., novel members of Usitatibacteraceae fam. nov. within the order Nitrosomonadales isolated from soil.</title>
        <authorList>
            <person name="Huber K.J."/>
            <person name="Neumann-Schaal M."/>
            <person name="Geppert A."/>
            <person name="Luckner M."/>
            <person name="Wanner G."/>
            <person name="Overmann J."/>
        </authorList>
    </citation>
    <scope>NUCLEOTIDE SEQUENCE [LARGE SCALE GENOMIC DNA]</scope>
    <source>
        <strain evidence="1 2">Swamp67</strain>
    </source>
</reference>
<dbReference type="InParanoid" id="A0A6M4H9X0"/>
<name>A0A6M4H9X0_9PROT</name>
<dbReference type="RefSeq" id="WP_171161576.1">
    <property type="nucleotide sequence ID" value="NZ_CP053073.1"/>
</dbReference>
<evidence type="ECO:0000313" key="1">
    <source>
        <dbReference type="EMBL" id="QJR14847.1"/>
    </source>
</evidence>
<dbReference type="InterPro" id="IPR029032">
    <property type="entry name" value="AhpD-like"/>
</dbReference>
<evidence type="ECO:0008006" key="3">
    <source>
        <dbReference type="Google" id="ProtNLM"/>
    </source>
</evidence>
<evidence type="ECO:0000313" key="2">
    <source>
        <dbReference type="Proteomes" id="UP000503096"/>
    </source>
</evidence>
<sequence length="176" mass="19756">MRIPAWSQEQAPRDPELVEVILKRRGGELINLDKALLWSEPLARGWNVFLRAVRQEFAVSPRLKELAICTVARLTGAEYEFIHHAPEYIKAGGPAELLEKLRDPDAAGKDASFSDDERLAIRYAIAMTREVKVPDALFAELRARFNTTELVELTAAIGTYNLVARFLVALQVNPES</sequence>
<dbReference type="PANTHER" id="PTHR34846">
    <property type="entry name" value="4-CARBOXYMUCONOLACTONE DECARBOXYLASE FAMILY PROTEIN (AFU_ORTHOLOGUE AFUA_6G11590)"/>
    <property type="match status" value="1"/>
</dbReference>
<keyword evidence="2" id="KW-1185">Reference proteome</keyword>
<protein>
    <recommendedName>
        <fullName evidence="3">Alkylhydroperoxidase family enzyme, contains CxxC motif</fullName>
    </recommendedName>
</protein>
<organism evidence="1 2">
    <name type="scientific">Usitatibacter palustris</name>
    <dbReference type="NCBI Taxonomy" id="2732487"/>
    <lineage>
        <taxon>Bacteria</taxon>
        <taxon>Pseudomonadati</taxon>
        <taxon>Pseudomonadota</taxon>
        <taxon>Betaproteobacteria</taxon>
        <taxon>Nitrosomonadales</taxon>
        <taxon>Usitatibacteraceae</taxon>
        <taxon>Usitatibacter</taxon>
    </lineage>
</organism>
<accession>A0A6M4H9X0</accession>
<dbReference type="KEGG" id="upl:DSM104440_01661"/>